<feature type="region of interest" description="Disordered" evidence="7">
    <location>
        <begin position="239"/>
        <end position="282"/>
    </location>
</feature>
<feature type="compositionally biased region" description="Low complexity" evidence="7">
    <location>
        <begin position="22"/>
        <end position="47"/>
    </location>
</feature>
<keyword evidence="9" id="KW-1185">Reference proteome</keyword>
<comment type="caution">
    <text evidence="8">The sequence shown here is derived from an EMBL/GenBank/DDBJ whole genome shotgun (WGS) entry which is preliminary data.</text>
</comment>
<evidence type="ECO:0000313" key="8">
    <source>
        <dbReference type="EMBL" id="CAK7212055.1"/>
    </source>
</evidence>
<accession>A0ABP0AXQ6</accession>
<evidence type="ECO:0000256" key="2">
    <source>
        <dbReference type="ARBA" id="ARBA00022833"/>
    </source>
</evidence>
<evidence type="ECO:0000256" key="3">
    <source>
        <dbReference type="ARBA" id="ARBA00023015"/>
    </source>
</evidence>
<dbReference type="InterPro" id="IPR021858">
    <property type="entry name" value="Fun_TF"/>
</dbReference>
<feature type="compositionally biased region" description="Low complexity" evidence="7">
    <location>
        <begin position="900"/>
        <end position="912"/>
    </location>
</feature>
<evidence type="ECO:0000256" key="1">
    <source>
        <dbReference type="ARBA" id="ARBA00004123"/>
    </source>
</evidence>
<protein>
    <recommendedName>
        <fullName evidence="10">C6 zinc finger domain containing protein</fullName>
    </recommendedName>
</protein>
<feature type="compositionally biased region" description="Acidic residues" evidence="7">
    <location>
        <begin position="175"/>
        <end position="184"/>
    </location>
</feature>
<keyword evidence="2" id="KW-0862">Zinc</keyword>
<evidence type="ECO:0000256" key="7">
    <source>
        <dbReference type="SAM" id="MobiDB-lite"/>
    </source>
</evidence>
<feature type="compositionally biased region" description="Low complexity" evidence="7">
    <location>
        <begin position="239"/>
        <end position="258"/>
    </location>
</feature>
<keyword evidence="5" id="KW-0804">Transcription</keyword>
<dbReference type="Pfam" id="PF11951">
    <property type="entry name" value="Fungal_trans_2"/>
    <property type="match status" value="1"/>
</dbReference>
<name>A0ABP0AXQ6_9PEZI</name>
<sequence length="950" mass="103021">MSDYYHQFLASMSGVGPHPHHMQQQPQQQHQQQHQPMPLHHQPHLPQQHPPPPQRMHEMMPLSLPPHLHQPPIMAMDMGMGPSPGPGTNQYQNLGFYTGFPEPVMFNAQKSQRNRRKSAPGAEHVKHRRTRSGCKKGKRDCSYPDPPSSKQSGATSGQSSKETSNTSQQASPDTSNEEDDDDVDQDGKLDTILDDEDAEESTDAAVDMSAPQLFTVTLNDKVRPPLRQSSSTSLLNMKRAAGAAGAGASTARQARQSSETPSLEGKGSSPATSTGTANSFPQTAHSVASSEQLYSAPSNITGISAADWSHLPQDIRFFLGYFLDNITHFHYCLPTDSDNFILGTLPGLAIRNEPLLYALVAFSSYHYILRNPSGKLQQFLHYYDQSVRLLLGILKRKEKHQIGTLLTVLQLATIEEYLGDWVNLMGHQKAALEMLTEIYTPETSARTPTSRMVVHWYSRFDVFVGIMGGFETALSRDWFTTIVAHYQASLASEPTSLVYKVEECSARLRLISLEMSMLYARAKEDDGEALTTAGGGGLSAFPSFAPDEAFMREHARILGALHEWKHSLDAIVQVDGKPDQMDTGEPEFNHHPLLVTDFSHAKPVSEDDIVDPYQPGVLYCEPLFAVTIMTCEWQSIIVMHEMQAAQLAMAAMGATPQPTGGASPLPQGMSLPPGMSLPEGMTLPEGMSLPPGMSLPEGMTLPDGMLLPEGMTADAAMAAVTGASPENLAAMKAAAANLSPGGATAAAGGPEEQAISAQMSAGLAGLAKRAYAICQIFETLEMWPASPPGCLIISQAMIAMAALFLPRDARHHMWIRRKFALIETMGYIFPLTMRTRMAELFNDPSCVQWWLPNNEGFSPILQSVRAFADERNVTAVSAQTENLRKIRHIFAKLQIGEGDSNNSGGATTAAAAETDSLHAGDSDAGNWAGSTAKSKGVKGAKGGKGKRKGV</sequence>
<dbReference type="PANTHER" id="PTHR37534:SF10">
    <property type="entry name" value="ZN(II)2CYS6 TRANSCRIPTION FACTOR (EUROFUNG)"/>
    <property type="match status" value="1"/>
</dbReference>
<evidence type="ECO:0000256" key="4">
    <source>
        <dbReference type="ARBA" id="ARBA00023125"/>
    </source>
</evidence>
<feature type="compositionally biased region" description="Acidic residues" evidence="7">
    <location>
        <begin position="192"/>
        <end position="202"/>
    </location>
</feature>
<proteinExistence type="predicted"/>
<keyword evidence="6" id="KW-0539">Nucleus</keyword>
<dbReference type="Proteomes" id="UP001642482">
    <property type="component" value="Unassembled WGS sequence"/>
</dbReference>
<feature type="compositionally biased region" description="Polar residues" evidence="7">
    <location>
        <begin position="269"/>
        <end position="282"/>
    </location>
</feature>
<evidence type="ECO:0000256" key="5">
    <source>
        <dbReference type="ARBA" id="ARBA00023163"/>
    </source>
</evidence>
<feature type="compositionally biased region" description="Basic residues" evidence="7">
    <location>
        <begin position="125"/>
        <end position="138"/>
    </location>
</feature>
<gene>
    <name evidence="8" type="ORF">SEUCBS140593_001378</name>
</gene>
<evidence type="ECO:0008006" key="10">
    <source>
        <dbReference type="Google" id="ProtNLM"/>
    </source>
</evidence>
<feature type="compositionally biased region" description="Polar residues" evidence="7">
    <location>
        <begin position="148"/>
        <end position="172"/>
    </location>
</feature>
<feature type="region of interest" description="Disordered" evidence="7">
    <location>
        <begin position="900"/>
        <end position="950"/>
    </location>
</feature>
<evidence type="ECO:0000256" key="6">
    <source>
        <dbReference type="ARBA" id="ARBA00023242"/>
    </source>
</evidence>
<feature type="compositionally biased region" description="Basic residues" evidence="7">
    <location>
        <begin position="935"/>
        <end position="950"/>
    </location>
</feature>
<organism evidence="8 9">
    <name type="scientific">Sporothrix eucalyptigena</name>
    <dbReference type="NCBI Taxonomy" id="1812306"/>
    <lineage>
        <taxon>Eukaryota</taxon>
        <taxon>Fungi</taxon>
        <taxon>Dikarya</taxon>
        <taxon>Ascomycota</taxon>
        <taxon>Pezizomycotina</taxon>
        <taxon>Sordariomycetes</taxon>
        <taxon>Sordariomycetidae</taxon>
        <taxon>Ophiostomatales</taxon>
        <taxon>Ophiostomataceae</taxon>
        <taxon>Sporothrix</taxon>
    </lineage>
</organism>
<reference evidence="8 9" key="1">
    <citation type="submission" date="2024-01" db="EMBL/GenBank/DDBJ databases">
        <authorList>
            <person name="Allen C."/>
            <person name="Tagirdzhanova G."/>
        </authorList>
    </citation>
    <scope>NUCLEOTIDE SEQUENCE [LARGE SCALE GENOMIC DNA]</scope>
</reference>
<evidence type="ECO:0000313" key="9">
    <source>
        <dbReference type="Proteomes" id="UP001642482"/>
    </source>
</evidence>
<dbReference type="PANTHER" id="PTHR37534">
    <property type="entry name" value="TRANSCRIPTIONAL ACTIVATOR PROTEIN UGA3"/>
    <property type="match status" value="1"/>
</dbReference>
<comment type="subcellular location">
    <subcellularLocation>
        <location evidence="1">Nucleus</location>
    </subcellularLocation>
</comment>
<dbReference type="EMBL" id="CAWUHD010000008">
    <property type="protein sequence ID" value="CAK7212055.1"/>
    <property type="molecule type" value="Genomic_DNA"/>
</dbReference>
<feature type="region of interest" description="Disordered" evidence="7">
    <location>
        <begin position="11"/>
        <end position="59"/>
    </location>
</feature>
<keyword evidence="3" id="KW-0805">Transcription regulation</keyword>
<keyword evidence="4" id="KW-0238">DNA-binding</keyword>
<feature type="region of interest" description="Disordered" evidence="7">
    <location>
        <begin position="109"/>
        <end position="208"/>
    </location>
</feature>